<dbReference type="EMBL" id="BTFW01000001">
    <property type="protein sequence ID" value="GMM60433.1"/>
    <property type="molecule type" value="Genomic_DNA"/>
</dbReference>
<evidence type="ECO:0000256" key="1">
    <source>
        <dbReference type="ARBA" id="ARBA00022676"/>
    </source>
</evidence>
<keyword evidence="1" id="KW-0328">Glycosyltransferase</keyword>
<name>A0ABQ6P5B0_9SPHN</name>
<keyword evidence="5" id="KW-1185">Reference proteome</keyword>
<dbReference type="CDD" id="cd03811">
    <property type="entry name" value="GT4_GT28_WabH-like"/>
    <property type="match status" value="1"/>
</dbReference>
<comment type="caution">
    <text evidence="4">The sequence shown here is derived from an EMBL/GenBank/DDBJ whole genome shotgun (WGS) entry which is preliminary data.</text>
</comment>
<dbReference type="PANTHER" id="PTHR12526:SF510">
    <property type="entry name" value="D-INOSITOL 3-PHOSPHATE GLYCOSYLTRANSFERASE"/>
    <property type="match status" value="1"/>
</dbReference>
<dbReference type="SUPFAM" id="SSF53756">
    <property type="entry name" value="UDP-Glycosyltransferase/glycogen phosphorylase"/>
    <property type="match status" value="1"/>
</dbReference>
<protein>
    <submittedName>
        <fullName evidence="4">Glycosyltransferase</fullName>
    </submittedName>
</protein>
<reference evidence="4 5" key="1">
    <citation type="submission" date="2023-06" db="EMBL/GenBank/DDBJ databases">
        <title>Draft genome sequence of Novosphingobium sp. strain IK01.</title>
        <authorList>
            <person name="Hatamoto M."/>
            <person name="Ikarashi T."/>
            <person name="Yamaguchi T."/>
        </authorList>
    </citation>
    <scope>NUCLEOTIDE SEQUENCE [LARGE SCALE GENOMIC DNA]</scope>
    <source>
        <strain evidence="4 5">IK01</strain>
    </source>
</reference>
<evidence type="ECO:0000313" key="4">
    <source>
        <dbReference type="EMBL" id="GMM60433.1"/>
    </source>
</evidence>
<accession>A0ABQ6P5B0</accession>
<organism evidence="4 5">
    <name type="scientific">Novosphingobium pituita</name>
    <dbReference type="NCBI Taxonomy" id="3056842"/>
    <lineage>
        <taxon>Bacteria</taxon>
        <taxon>Pseudomonadati</taxon>
        <taxon>Pseudomonadota</taxon>
        <taxon>Alphaproteobacteria</taxon>
        <taxon>Sphingomonadales</taxon>
        <taxon>Sphingomonadaceae</taxon>
        <taxon>Novosphingobium</taxon>
    </lineage>
</organism>
<sequence>MRVLTFLHSFEPGGVERVALRLHRAWLAAGADARLVLGRTQGAMRSEWPDLDTLRADVFDSHGLPTAAWETLWMMLRLPGAIRRHQPDVLFCAGNSYTVVAVTMRLVLGRRCPPILAKISNDLTRADLPAPARPFYRMWLRIQGRLLDRLVGMAEPMRAELETLMQAPPAHVAIIDDPALEEAQIARLEALPRPAHDGKGRRFLAIGRLAAQKNFPLLLDAFARIARGQDRLTILGEGSARRALEAQARALGIADRVSLPGHVNPVSDALLAADALVLSSDYEGVPAVVPEALAAGLPVVATDCAVSMGDLLGRTETGQTTGPNTGPNTGEARFGLLVPVRDAAALAGAMDRIAEQPFDPRAARAQARRFTVEIAARRYLAEMEQLAHA</sequence>
<keyword evidence="2" id="KW-0808">Transferase</keyword>
<dbReference type="PANTHER" id="PTHR12526">
    <property type="entry name" value="GLYCOSYLTRANSFERASE"/>
    <property type="match status" value="1"/>
</dbReference>
<proteinExistence type="predicted"/>
<dbReference type="Pfam" id="PF13439">
    <property type="entry name" value="Glyco_transf_4"/>
    <property type="match status" value="1"/>
</dbReference>
<evidence type="ECO:0000256" key="2">
    <source>
        <dbReference type="ARBA" id="ARBA00022679"/>
    </source>
</evidence>
<dbReference type="Pfam" id="PF13692">
    <property type="entry name" value="Glyco_trans_1_4"/>
    <property type="match status" value="1"/>
</dbReference>
<evidence type="ECO:0000313" key="5">
    <source>
        <dbReference type="Proteomes" id="UP001187221"/>
    </source>
</evidence>
<feature type="domain" description="Glycosyltransferase subfamily 4-like N-terminal" evidence="3">
    <location>
        <begin position="12"/>
        <end position="175"/>
    </location>
</feature>
<gene>
    <name evidence="4" type="ORF">NUTIK01_12100</name>
</gene>
<dbReference type="Proteomes" id="UP001187221">
    <property type="component" value="Unassembled WGS sequence"/>
</dbReference>
<evidence type="ECO:0000259" key="3">
    <source>
        <dbReference type="Pfam" id="PF13439"/>
    </source>
</evidence>
<dbReference type="Gene3D" id="3.40.50.2000">
    <property type="entry name" value="Glycogen Phosphorylase B"/>
    <property type="match status" value="2"/>
</dbReference>
<dbReference type="InterPro" id="IPR028098">
    <property type="entry name" value="Glyco_trans_4-like_N"/>
</dbReference>